<protein>
    <recommendedName>
        <fullName evidence="2">Glycosyltransferase family 1 protein</fullName>
    </recommendedName>
</protein>
<dbReference type="RefSeq" id="WP_406854158.1">
    <property type="nucleotide sequence ID" value="NZ_CP157484.1"/>
</dbReference>
<reference evidence="1" key="1">
    <citation type="submission" date="2024-05" db="EMBL/GenBank/DDBJ databases">
        <authorList>
            <person name="Kim S."/>
            <person name="Heo J."/>
            <person name="Choi H."/>
            <person name="Choi Y."/>
            <person name="Kwon S.-W."/>
            <person name="Kim Y."/>
        </authorList>
    </citation>
    <scope>NUCLEOTIDE SEQUENCE</scope>
    <source>
        <strain evidence="1">KACC 23698</strain>
    </source>
</reference>
<evidence type="ECO:0008006" key="2">
    <source>
        <dbReference type="Google" id="ProtNLM"/>
    </source>
</evidence>
<name>A0AAU7JAF9_9HYPH</name>
<sequence length="205" mass="22729">MLLCFPYRRWTDEDPRLRELMTRAAADYKVVVFEEPLLDGQGAGELTHRREGDVEILQPHLPPRLADRTANAALRKLLDDYQAGTSPAEILWLISPAAMAFSSHVTPKLRIYDCVEDLASRPNAPATLPLLERRVLGRVDVVITATKPLFDLQRARHKAVKLLAPSSETPEGWDGLWSAMRSEIRSRVSHAAGQADISRSTAAGG</sequence>
<evidence type="ECO:0000313" key="1">
    <source>
        <dbReference type="EMBL" id="XBO37337.1"/>
    </source>
</evidence>
<gene>
    <name evidence="1" type="ORF">ABEG18_16565</name>
</gene>
<dbReference type="EMBL" id="CP157484">
    <property type="protein sequence ID" value="XBO37337.1"/>
    <property type="molecule type" value="Genomic_DNA"/>
</dbReference>
<accession>A0AAU7JAF9</accession>
<dbReference type="AlphaFoldDB" id="A0AAU7JAF9"/>
<organism evidence="1">
    <name type="scientific">Alsobacter sp. KACC 23698</name>
    <dbReference type="NCBI Taxonomy" id="3149229"/>
    <lineage>
        <taxon>Bacteria</taxon>
        <taxon>Pseudomonadati</taxon>
        <taxon>Pseudomonadota</taxon>
        <taxon>Alphaproteobacteria</taxon>
        <taxon>Hyphomicrobiales</taxon>
        <taxon>Alsobacteraceae</taxon>
        <taxon>Alsobacter</taxon>
    </lineage>
</organism>
<proteinExistence type="predicted"/>